<dbReference type="EMBL" id="CP007243">
    <property type="protein sequence ID" value="AIA31455.1"/>
    <property type="molecule type" value="Genomic_DNA"/>
</dbReference>
<evidence type="ECO:0000313" key="3">
    <source>
        <dbReference type="Proteomes" id="UP000027059"/>
    </source>
</evidence>
<gene>
    <name evidence="2" type="ORF">Y981_01970</name>
</gene>
<proteinExistence type="predicted"/>
<reference evidence="3" key="1">
    <citation type="submission" date="2014-02" db="EMBL/GenBank/DDBJ databases">
        <title>Complete genome sequence and comparative genomic analysis of the nitrogen-fixing bacterium Leptospirillum ferriphilum YSK.</title>
        <authorList>
            <person name="Guo X."/>
            <person name="Yin H."/>
            <person name="Liang Y."/>
            <person name="Hu Q."/>
            <person name="Ma L."/>
            <person name="Xiao Y."/>
            <person name="Zhang X."/>
            <person name="Qiu G."/>
            <person name="Liu X."/>
        </authorList>
    </citation>
    <scope>NUCLEOTIDE SEQUENCE [LARGE SCALE GENOMIC DNA]</scope>
    <source>
        <strain evidence="3">YSK</strain>
    </source>
</reference>
<dbReference type="KEGG" id="lfp:Y981_01970"/>
<evidence type="ECO:0008006" key="4">
    <source>
        <dbReference type="Google" id="ProtNLM"/>
    </source>
</evidence>
<keyword evidence="1" id="KW-0812">Transmembrane</keyword>
<evidence type="ECO:0000313" key="2">
    <source>
        <dbReference type="EMBL" id="AIA31455.1"/>
    </source>
</evidence>
<dbReference type="Proteomes" id="UP000027059">
    <property type="component" value="Chromosome"/>
</dbReference>
<organism evidence="2 3">
    <name type="scientific">Leptospirillum ferriphilum YSK</name>
    <dbReference type="NCBI Taxonomy" id="1441628"/>
    <lineage>
        <taxon>Bacteria</taxon>
        <taxon>Pseudomonadati</taxon>
        <taxon>Nitrospirota</taxon>
        <taxon>Nitrospiria</taxon>
        <taxon>Nitrospirales</taxon>
        <taxon>Nitrospiraceae</taxon>
        <taxon>Leptospirillum</taxon>
    </lineage>
</organism>
<protein>
    <recommendedName>
        <fullName evidence="4">DUF4399 domain-containing protein</fullName>
    </recommendedName>
</protein>
<dbReference type="HOGENOM" id="CLU_104577_0_0_0"/>
<reference evidence="2 3" key="2">
    <citation type="journal article" date="2015" name="Biomed. Res. Int.">
        <title>Effects of Arsenite Resistance on the Growth and Functional Gene Expression of Leptospirillum ferriphilum and Acidithiobacillus thiooxidans in Pure Culture and Coculture.</title>
        <authorList>
            <person name="Jiang H."/>
            <person name="Liang Y."/>
            <person name="Yin H."/>
            <person name="Xiao Y."/>
            <person name="Guo X."/>
            <person name="Xu Y."/>
            <person name="Hu Q."/>
            <person name="Liu H."/>
            <person name="Liu X."/>
        </authorList>
    </citation>
    <scope>NUCLEOTIDE SEQUENCE [LARGE SCALE GENOMIC DNA]</scope>
    <source>
        <strain evidence="2 3">YSK</strain>
    </source>
</reference>
<accession>A0A059XWH2</accession>
<keyword evidence="1" id="KW-0472">Membrane</keyword>
<sequence length="231" mass="25300">MRSSFHKRVQRFPLPSYTRPDRFASRDAAPPSAYCLLAFRETFSLSGTRQGEDNSRMMVKFHLIVIRYNSVRSGKGWPNDGGLSAEAGLSSAGLKGPDASSNTCVRCLNSFRKECPMIIRKTGALVAGMALAAMSFLGAGTAWSADKTSVKIVSPKSGAVVHDPFMLRYIYHKGPRANHVHVYVDGTLYKPTHANPVRMDIPKGKHVIVVKAATRHHHLLGPKSQVTVTVK</sequence>
<evidence type="ECO:0000256" key="1">
    <source>
        <dbReference type="SAM" id="Phobius"/>
    </source>
</evidence>
<keyword evidence="3" id="KW-1185">Reference proteome</keyword>
<dbReference type="AlphaFoldDB" id="A0A059XWH2"/>
<feature type="transmembrane region" description="Helical" evidence="1">
    <location>
        <begin position="122"/>
        <end position="143"/>
    </location>
</feature>
<name>A0A059XWH2_9BACT</name>
<keyword evidence="1" id="KW-1133">Transmembrane helix</keyword>